<comment type="caution">
    <text evidence="1">The sequence shown here is derived from an EMBL/GenBank/DDBJ whole genome shotgun (WGS) entry which is preliminary data.</text>
</comment>
<evidence type="ECO:0000313" key="2">
    <source>
        <dbReference type="Proteomes" id="UP001246858"/>
    </source>
</evidence>
<gene>
    <name evidence="1" type="ORF">J2X78_002647</name>
</gene>
<accession>A0ACC6KY24</accession>
<evidence type="ECO:0000313" key="1">
    <source>
        <dbReference type="EMBL" id="MDR6784082.1"/>
    </source>
</evidence>
<name>A0ACC6KY24_9SPHI</name>
<organism evidence="1 2">
    <name type="scientific">Pedobacter africanus</name>
    <dbReference type="NCBI Taxonomy" id="151894"/>
    <lineage>
        <taxon>Bacteria</taxon>
        <taxon>Pseudomonadati</taxon>
        <taxon>Bacteroidota</taxon>
        <taxon>Sphingobacteriia</taxon>
        <taxon>Sphingobacteriales</taxon>
        <taxon>Sphingobacteriaceae</taxon>
        <taxon>Pedobacter</taxon>
    </lineage>
</organism>
<keyword evidence="2" id="KW-1185">Reference proteome</keyword>
<reference evidence="1" key="1">
    <citation type="submission" date="2023-07" db="EMBL/GenBank/DDBJ databases">
        <title>Sorghum-associated microbial communities from plants grown in Nebraska, USA.</title>
        <authorList>
            <person name="Schachtman D."/>
        </authorList>
    </citation>
    <scope>NUCLEOTIDE SEQUENCE</scope>
    <source>
        <strain evidence="1">2697</strain>
    </source>
</reference>
<dbReference type="Proteomes" id="UP001246858">
    <property type="component" value="Unassembled WGS sequence"/>
</dbReference>
<sequence>MLIGGSFTDPNHDNPGDIDAVILIPEPHQENPDLHEVYQKMLKKIPAGIDIHFLPEYYDLSHYKAYSNISHLASKPNDKQKETEVANNSFKLRELVKINL</sequence>
<dbReference type="EMBL" id="JAVDTF010000002">
    <property type="protein sequence ID" value="MDR6784082.1"/>
    <property type="molecule type" value="Genomic_DNA"/>
</dbReference>
<proteinExistence type="predicted"/>
<protein>
    <submittedName>
        <fullName evidence="1">Uncharacterized protein</fullName>
    </submittedName>
</protein>